<evidence type="ECO:0000313" key="2">
    <source>
        <dbReference type="Proteomes" id="UP000658258"/>
    </source>
</evidence>
<dbReference type="Proteomes" id="UP000658258">
    <property type="component" value="Unassembled WGS sequence"/>
</dbReference>
<sequence>MTTAFDQLNDNARIWIFQSSAPIDPGIEQVLLDEIDAFLKKWAAHGADLMASATLLHRQFIVLGIDEQFNMASGCSIDSMMRFMQELAEKHNLNLFDRTLLAFLKQNKVETVELKALKSLIAQGYFENGVLFFNNTVQTKGDLQKNWLVKPEESWLKRYFDSAKSVL</sequence>
<proteinExistence type="predicted"/>
<reference evidence="2" key="1">
    <citation type="journal article" date="2019" name="Int. J. Syst. Evol. Microbiol.">
        <title>The Global Catalogue of Microorganisms (GCM) 10K type strain sequencing project: providing services to taxonomists for standard genome sequencing and annotation.</title>
        <authorList>
            <consortium name="The Broad Institute Genomics Platform"/>
            <consortium name="The Broad Institute Genome Sequencing Center for Infectious Disease"/>
            <person name="Wu L."/>
            <person name="Ma J."/>
        </authorList>
    </citation>
    <scope>NUCLEOTIDE SEQUENCE [LARGE SCALE GENOMIC DNA]</scope>
    <source>
        <strain evidence="2">CGMCC 1.15111</strain>
    </source>
</reference>
<dbReference type="EMBL" id="BNAG01000001">
    <property type="protein sequence ID" value="GHE54078.1"/>
    <property type="molecule type" value="Genomic_DNA"/>
</dbReference>
<protein>
    <recommendedName>
        <fullName evidence="3">ABC transporter ATPase</fullName>
    </recommendedName>
</protein>
<organism evidence="1 2">
    <name type="scientific">Roseivirga thermotolerans</name>
    <dbReference type="NCBI Taxonomy" id="1758176"/>
    <lineage>
        <taxon>Bacteria</taxon>
        <taxon>Pseudomonadati</taxon>
        <taxon>Bacteroidota</taxon>
        <taxon>Cytophagia</taxon>
        <taxon>Cytophagales</taxon>
        <taxon>Roseivirgaceae</taxon>
        <taxon>Roseivirga</taxon>
    </lineage>
</organism>
<evidence type="ECO:0000313" key="1">
    <source>
        <dbReference type="EMBL" id="GHE54078.1"/>
    </source>
</evidence>
<name>A0ABQ3I0Y7_9BACT</name>
<evidence type="ECO:0008006" key="3">
    <source>
        <dbReference type="Google" id="ProtNLM"/>
    </source>
</evidence>
<dbReference type="RefSeq" id="WP_189628684.1">
    <property type="nucleotide sequence ID" value="NZ_BNAG01000001.1"/>
</dbReference>
<keyword evidence="2" id="KW-1185">Reference proteome</keyword>
<gene>
    <name evidence="1" type="ORF">GCM10011340_05800</name>
</gene>
<accession>A0ABQ3I0Y7</accession>
<comment type="caution">
    <text evidence="1">The sequence shown here is derived from an EMBL/GenBank/DDBJ whole genome shotgun (WGS) entry which is preliminary data.</text>
</comment>